<dbReference type="GO" id="GO:0016020">
    <property type="term" value="C:membrane"/>
    <property type="evidence" value="ECO:0007669"/>
    <property type="project" value="UniProtKB-SubCell"/>
</dbReference>
<dbReference type="InterPro" id="IPR001129">
    <property type="entry name" value="Membr-assoc_MAPEG"/>
</dbReference>
<dbReference type="Pfam" id="PF01124">
    <property type="entry name" value="MAPEG"/>
    <property type="match status" value="1"/>
</dbReference>
<name>A0ABR1FU33_AURAN</name>
<reference evidence="1 2" key="1">
    <citation type="submission" date="2024-03" db="EMBL/GenBank/DDBJ databases">
        <title>Aureococcus anophagefferens CCMP1851 and Kratosvirus quantuckense: Draft genome of a second virus-susceptible host strain in the model system.</title>
        <authorList>
            <person name="Chase E."/>
            <person name="Truchon A.R."/>
            <person name="Schepens W."/>
            <person name="Wilhelm S.W."/>
        </authorList>
    </citation>
    <scope>NUCLEOTIDE SEQUENCE [LARGE SCALE GENOMIC DNA]</scope>
    <source>
        <strain evidence="1 2">CCMP1851</strain>
    </source>
</reference>
<dbReference type="EMBL" id="JBBJCI010000229">
    <property type="protein sequence ID" value="KAK7238629.1"/>
    <property type="molecule type" value="Genomic_DNA"/>
</dbReference>
<evidence type="ECO:0000313" key="1">
    <source>
        <dbReference type="EMBL" id="KAK7238629.1"/>
    </source>
</evidence>
<sequence length="203" mass="21131">MGIGDAFRAAGLSFADCGFLKLNAFFPVMLGLAHASVAGFCKGDVGAAAVAAMPVPAAKVPFLVAAIMPLLAVVIAIVALEALSAVAPNGYESQRSRSQKAPGAIVAAGNPAWIERVQAAQYNTWEATIGMLAAWFVAKECGLAEDLFAKLATLFLGIRVAYPVVYALDLDLLRTQLWLTGLYATAMIAFAALFPDTVAPLLA</sequence>
<comment type="caution">
    <text evidence="1">The sequence shown here is derived from an EMBL/GenBank/DDBJ whole genome shotgun (WGS) entry which is preliminary data.</text>
</comment>
<keyword evidence="2" id="KW-1185">Reference proteome</keyword>
<dbReference type="InterPro" id="IPR023352">
    <property type="entry name" value="MAPEG-like_dom_sf"/>
</dbReference>
<dbReference type="KEGG" id="aaf:AURANDRAFT_60533"/>
<protein>
    <submittedName>
        <fullName evidence="1">Uncharacterized protein</fullName>
    </submittedName>
</protein>
<proteinExistence type="predicted"/>
<dbReference type="Proteomes" id="UP001363151">
    <property type="component" value="Unassembled WGS sequence"/>
</dbReference>
<organism evidence="1 2">
    <name type="scientific">Aureococcus anophagefferens</name>
    <name type="common">Harmful bloom alga</name>
    <dbReference type="NCBI Taxonomy" id="44056"/>
    <lineage>
        <taxon>Eukaryota</taxon>
        <taxon>Sar</taxon>
        <taxon>Stramenopiles</taxon>
        <taxon>Ochrophyta</taxon>
        <taxon>Pelagophyceae</taxon>
        <taxon>Pelagomonadales</taxon>
        <taxon>Pelagomonadaceae</taxon>
        <taxon>Aureococcus</taxon>
    </lineage>
</organism>
<accession>A0ABR1FU33</accession>
<dbReference type="Gene3D" id="1.20.120.550">
    <property type="entry name" value="Membrane associated eicosanoid/glutathione metabolism-like domain"/>
    <property type="match status" value="1"/>
</dbReference>
<dbReference type="SUPFAM" id="SSF161084">
    <property type="entry name" value="MAPEG domain-like"/>
    <property type="match status" value="1"/>
</dbReference>
<evidence type="ECO:0000313" key="2">
    <source>
        <dbReference type="Proteomes" id="UP001363151"/>
    </source>
</evidence>
<gene>
    <name evidence="1" type="ORF">SO694_00020322</name>
</gene>